<dbReference type="PANTHER" id="PTHR23501:SF201">
    <property type="entry name" value="MFS AFLATOXIN EFFLUX PUMP"/>
    <property type="match status" value="1"/>
</dbReference>
<organism evidence="8 9">
    <name type="scientific">Paecilomyces lecythidis</name>
    <dbReference type="NCBI Taxonomy" id="3004212"/>
    <lineage>
        <taxon>Eukaryota</taxon>
        <taxon>Fungi</taxon>
        <taxon>Dikarya</taxon>
        <taxon>Ascomycota</taxon>
        <taxon>Pezizomycotina</taxon>
        <taxon>Eurotiomycetes</taxon>
        <taxon>Eurotiomycetidae</taxon>
        <taxon>Eurotiales</taxon>
        <taxon>Thermoascaceae</taxon>
        <taxon>Paecilomyces</taxon>
    </lineage>
</organism>
<keyword evidence="9" id="KW-1185">Reference proteome</keyword>
<feature type="transmembrane region" description="Helical" evidence="6">
    <location>
        <begin position="162"/>
        <end position="182"/>
    </location>
</feature>
<evidence type="ECO:0000256" key="4">
    <source>
        <dbReference type="ARBA" id="ARBA00023136"/>
    </source>
</evidence>
<evidence type="ECO:0000256" key="1">
    <source>
        <dbReference type="ARBA" id="ARBA00004141"/>
    </source>
</evidence>
<evidence type="ECO:0000256" key="6">
    <source>
        <dbReference type="SAM" id="Phobius"/>
    </source>
</evidence>
<comment type="subcellular location">
    <subcellularLocation>
        <location evidence="1">Membrane</location>
        <topology evidence="1">Multi-pass membrane protein</topology>
    </subcellularLocation>
</comment>
<evidence type="ECO:0000313" key="9">
    <source>
        <dbReference type="Proteomes" id="UP001583193"/>
    </source>
</evidence>
<dbReference type="CDD" id="cd17502">
    <property type="entry name" value="MFS_Azr1_MDR_like"/>
    <property type="match status" value="1"/>
</dbReference>
<evidence type="ECO:0000256" key="3">
    <source>
        <dbReference type="ARBA" id="ARBA00022989"/>
    </source>
</evidence>
<dbReference type="PANTHER" id="PTHR23501">
    <property type="entry name" value="MAJOR FACILITATOR SUPERFAMILY"/>
    <property type="match status" value="1"/>
</dbReference>
<dbReference type="Pfam" id="PF07690">
    <property type="entry name" value="MFS_1"/>
    <property type="match status" value="1"/>
</dbReference>
<evidence type="ECO:0000313" key="8">
    <source>
        <dbReference type="EMBL" id="KAL1873773.1"/>
    </source>
</evidence>
<feature type="transmembrane region" description="Helical" evidence="6">
    <location>
        <begin position="232"/>
        <end position="253"/>
    </location>
</feature>
<evidence type="ECO:0000259" key="7">
    <source>
        <dbReference type="PROSITE" id="PS50850"/>
    </source>
</evidence>
<proteinExistence type="predicted"/>
<dbReference type="EMBL" id="JAVDPF010000021">
    <property type="protein sequence ID" value="KAL1873773.1"/>
    <property type="molecule type" value="Genomic_DNA"/>
</dbReference>
<feature type="transmembrane region" description="Helical" evidence="6">
    <location>
        <begin position="433"/>
        <end position="453"/>
    </location>
</feature>
<feature type="transmembrane region" description="Helical" evidence="6">
    <location>
        <begin position="306"/>
        <end position="327"/>
    </location>
</feature>
<accession>A0ABR3XCV4</accession>
<feature type="transmembrane region" description="Helical" evidence="6">
    <location>
        <begin position="34"/>
        <end position="61"/>
    </location>
</feature>
<feature type="transmembrane region" description="Helical" evidence="6">
    <location>
        <begin position="401"/>
        <end position="421"/>
    </location>
</feature>
<keyword evidence="3 6" id="KW-1133">Transmembrane helix</keyword>
<feature type="transmembrane region" description="Helical" evidence="6">
    <location>
        <begin position="102"/>
        <end position="122"/>
    </location>
</feature>
<dbReference type="Gene3D" id="1.20.1250.20">
    <property type="entry name" value="MFS general substrate transporter like domains"/>
    <property type="match status" value="1"/>
</dbReference>
<dbReference type="PROSITE" id="PS50850">
    <property type="entry name" value="MFS"/>
    <property type="match status" value="1"/>
</dbReference>
<feature type="transmembrane region" description="Helical" evidence="6">
    <location>
        <begin position="128"/>
        <end position="150"/>
    </location>
</feature>
<feature type="transmembrane region" description="Helical" evidence="6">
    <location>
        <begin position="339"/>
        <end position="357"/>
    </location>
</feature>
<sequence length="534" mass="57202">MSPVIASPDTEKGSDSEDHSNKAEGGHEYPSGKVVIVIMIALCLAVFLIALDRTIIATAIPRITDRFHSLDDIGWYGSSYLLTSCSFQLIFGRIYTFYPPKWIFLCSIGIFEVGSAVCGAAPSSTSFIVGRAIAGLGSCGIFSGAIVIIVDNVEMQKRPMYIGFMGAMFGISSVVAPLLGGAFTDKVSWRWCFYINLPIGAVAVLIIIFLLKTTQPPNPNQASGIRERISQLDPLGTVCFLPGIICLLLALQWGGSTYAWNNGRIIALFVVFGVLLTAFVAVQIWKGDTATVPPRLIKQRSVAAGLFYSMCVGASMMSIIYYLPVWFQAIKNATAVKSGIMNIPLVLSLVIGSIIAGTCVSRIGYYTPFMLLSTTLMSIGAGLLTTFQTTTGHEKWIGYQVLYGFGLGLGMQQASVAAQTVLSRKDVPTGASLMQFGSAFGGSIFVSVAQNIFTNRLIKDLVKALPQSGMDIVGAVVNTGATELNGTIDHRFLPTVLKAYNDAISVAFTVALCISCISIIGALAMEWRSVKGRK</sequence>
<comment type="caution">
    <text evidence="8">The sequence shown here is derived from an EMBL/GenBank/DDBJ whole genome shotgun (WGS) entry which is preliminary data.</text>
</comment>
<feature type="domain" description="Major facilitator superfamily (MFS) profile" evidence="7">
    <location>
        <begin position="38"/>
        <end position="530"/>
    </location>
</feature>
<dbReference type="Proteomes" id="UP001583193">
    <property type="component" value="Unassembled WGS sequence"/>
</dbReference>
<dbReference type="InterPro" id="IPR011701">
    <property type="entry name" value="MFS"/>
</dbReference>
<feature type="transmembrane region" description="Helical" evidence="6">
    <location>
        <begin position="503"/>
        <end position="525"/>
    </location>
</feature>
<protein>
    <recommendedName>
        <fullName evidence="7">Major facilitator superfamily (MFS) profile domain-containing protein</fullName>
    </recommendedName>
</protein>
<name>A0ABR3XCV4_9EURO</name>
<evidence type="ECO:0000256" key="5">
    <source>
        <dbReference type="SAM" id="MobiDB-lite"/>
    </source>
</evidence>
<keyword evidence="4 6" id="KW-0472">Membrane</keyword>
<keyword evidence="2 6" id="KW-0812">Transmembrane</keyword>
<feature type="transmembrane region" description="Helical" evidence="6">
    <location>
        <begin position="188"/>
        <end position="211"/>
    </location>
</feature>
<dbReference type="InterPro" id="IPR036259">
    <property type="entry name" value="MFS_trans_sf"/>
</dbReference>
<feature type="region of interest" description="Disordered" evidence="5">
    <location>
        <begin position="1"/>
        <end position="26"/>
    </location>
</feature>
<feature type="transmembrane region" description="Helical" evidence="6">
    <location>
        <begin position="369"/>
        <end position="389"/>
    </location>
</feature>
<reference evidence="8 9" key="1">
    <citation type="journal article" date="2024" name="IMA Fungus">
        <title>IMA Genome - F19 : A genome assembly and annotation guide to empower mycologists, including annotated draft genome sequences of Ceratocystis pirilliformis, Diaporthe australafricana, Fusarium ophioides, Paecilomyces lecythidis, and Sporothrix stenoceras.</title>
        <authorList>
            <person name="Aylward J."/>
            <person name="Wilson A.M."/>
            <person name="Visagie C.M."/>
            <person name="Spraker J."/>
            <person name="Barnes I."/>
            <person name="Buitendag C."/>
            <person name="Ceriani C."/>
            <person name="Del Mar Angel L."/>
            <person name="du Plessis D."/>
            <person name="Fuchs T."/>
            <person name="Gasser K."/>
            <person name="Kramer D."/>
            <person name="Li W."/>
            <person name="Munsamy K."/>
            <person name="Piso A."/>
            <person name="Price J.L."/>
            <person name="Sonnekus B."/>
            <person name="Thomas C."/>
            <person name="van der Nest A."/>
            <person name="van Dijk A."/>
            <person name="van Heerden A."/>
            <person name="van Vuuren N."/>
            <person name="Yilmaz N."/>
            <person name="Duong T.A."/>
            <person name="van der Merwe N.A."/>
            <person name="Wingfield M.J."/>
            <person name="Wingfield B.D."/>
        </authorList>
    </citation>
    <scope>NUCLEOTIDE SEQUENCE [LARGE SCALE GENOMIC DNA]</scope>
    <source>
        <strain evidence="8 9">CMW 18167</strain>
    </source>
</reference>
<dbReference type="InterPro" id="IPR020846">
    <property type="entry name" value="MFS_dom"/>
</dbReference>
<gene>
    <name evidence="8" type="ORF">Plec18167_006291</name>
</gene>
<feature type="compositionally biased region" description="Basic and acidic residues" evidence="5">
    <location>
        <begin position="9"/>
        <end position="26"/>
    </location>
</feature>
<feature type="transmembrane region" description="Helical" evidence="6">
    <location>
        <begin position="265"/>
        <end position="285"/>
    </location>
</feature>
<dbReference type="Gene3D" id="1.20.1720.10">
    <property type="entry name" value="Multidrug resistance protein D"/>
    <property type="match status" value="1"/>
</dbReference>
<evidence type="ECO:0000256" key="2">
    <source>
        <dbReference type="ARBA" id="ARBA00022692"/>
    </source>
</evidence>
<dbReference type="SUPFAM" id="SSF103473">
    <property type="entry name" value="MFS general substrate transporter"/>
    <property type="match status" value="1"/>
</dbReference>